<sequence length="452" mass="52441">MKLLLLRPYYGITINSDMMGDLGTSEHLPQAFPDLPMIYAATIAKNDKSVQLDIIDANAEKLLPKDVIKRMNGKYDVIILKAASPTVRYDIDFAKYLKRYNYTSRMVFAGHTAKLLKKWIAVNIPEIDDVPEIPMEYYVNSMLENKLPSLDINEFPTPDYSLFPYDKYVVISGEKRGTLYMSRGCAVGCSYCPYASFYGKKFEFRELDKVLSDIKHLISLGFKIIQFRDQYFTANKKTVLELCKRIIEQGLKFDWYCETRLESLDTELIDTMTAAGMKFIFFGVESAEGNVLQEFNRPVYKHEKTKLLIDYLHKKNVITLAFYIVGFPNETWDTLQSTYNLAMKLESKCAVFSTYMPSFQEEEFKEQYPDKEITPDLFIPFEAALNLKTAKNFSMKQMIDIKTQLSFIYQANVSEPDALQDAFENHYYHTSRYINSVNNLRSKLEEISIMEL</sequence>
<dbReference type="GO" id="GO:0051536">
    <property type="term" value="F:iron-sulfur cluster binding"/>
    <property type="evidence" value="ECO:0007669"/>
    <property type="project" value="UniProtKB-KW"/>
</dbReference>
<evidence type="ECO:0000259" key="6">
    <source>
        <dbReference type="PROSITE" id="PS51918"/>
    </source>
</evidence>
<dbReference type="SMART" id="SM00729">
    <property type="entry name" value="Elp3"/>
    <property type="match status" value="1"/>
</dbReference>
<keyword evidence="4" id="KW-0408">Iron</keyword>
<dbReference type="Proteomes" id="UP000248132">
    <property type="component" value="Unassembled WGS sequence"/>
</dbReference>
<gene>
    <name evidence="7" type="ORF">LY28_01658</name>
</gene>
<evidence type="ECO:0000313" key="7">
    <source>
        <dbReference type="EMBL" id="PYG87948.1"/>
    </source>
</evidence>
<dbReference type="SFLD" id="SFLDG01082">
    <property type="entry name" value="B12-binding_domain_containing"/>
    <property type="match status" value="1"/>
</dbReference>
<dbReference type="InterPro" id="IPR058240">
    <property type="entry name" value="rSAM_sf"/>
</dbReference>
<evidence type="ECO:0000256" key="3">
    <source>
        <dbReference type="ARBA" id="ARBA00022723"/>
    </source>
</evidence>
<dbReference type="InterPro" id="IPR051198">
    <property type="entry name" value="BchE-like"/>
</dbReference>
<evidence type="ECO:0000256" key="4">
    <source>
        <dbReference type="ARBA" id="ARBA00023004"/>
    </source>
</evidence>
<dbReference type="InterPro" id="IPR023404">
    <property type="entry name" value="rSAM_horseshoe"/>
</dbReference>
<dbReference type="GO" id="GO:0046872">
    <property type="term" value="F:metal ion binding"/>
    <property type="evidence" value="ECO:0007669"/>
    <property type="project" value="UniProtKB-KW"/>
</dbReference>
<dbReference type="InterPro" id="IPR006638">
    <property type="entry name" value="Elp3/MiaA/NifB-like_rSAM"/>
</dbReference>
<comment type="cofactor">
    <cofactor evidence="1">
        <name>[4Fe-4S] cluster</name>
        <dbReference type="ChEBI" id="CHEBI:49883"/>
    </cofactor>
</comment>
<dbReference type="PROSITE" id="PS51918">
    <property type="entry name" value="RADICAL_SAM"/>
    <property type="match status" value="1"/>
</dbReference>
<keyword evidence="5" id="KW-0411">Iron-sulfur</keyword>
<organism evidence="7 8">
    <name type="scientific">Ruminiclostridium sufflavum DSM 19573</name>
    <dbReference type="NCBI Taxonomy" id="1121337"/>
    <lineage>
        <taxon>Bacteria</taxon>
        <taxon>Bacillati</taxon>
        <taxon>Bacillota</taxon>
        <taxon>Clostridia</taxon>
        <taxon>Eubacteriales</taxon>
        <taxon>Oscillospiraceae</taxon>
        <taxon>Ruminiclostridium</taxon>
    </lineage>
</organism>
<keyword evidence="2" id="KW-0949">S-adenosyl-L-methionine</keyword>
<dbReference type="GO" id="GO:0005829">
    <property type="term" value="C:cytosol"/>
    <property type="evidence" value="ECO:0007669"/>
    <property type="project" value="TreeGrafter"/>
</dbReference>
<dbReference type="PANTHER" id="PTHR43409">
    <property type="entry name" value="ANAEROBIC MAGNESIUM-PROTOPORPHYRIN IX MONOMETHYL ESTER CYCLASE-RELATED"/>
    <property type="match status" value="1"/>
</dbReference>
<accession>A0A318XMM6</accession>
<dbReference type="InterPro" id="IPR007197">
    <property type="entry name" value="rSAM"/>
</dbReference>
<dbReference type="RefSeq" id="WP_110461700.1">
    <property type="nucleotide sequence ID" value="NZ_QKMR01000008.1"/>
</dbReference>
<dbReference type="EMBL" id="QKMR01000008">
    <property type="protein sequence ID" value="PYG87948.1"/>
    <property type="molecule type" value="Genomic_DNA"/>
</dbReference>
<dbReference type="CDD" id="cd01335">
    <property type="entry name" value="Radical_SAM"/>
    <property type="match status" value="1"/>
</dbReference>
<evidence type="ECO:0000256" key="1">
    <source>
        <dbReference type="ARBA" id="ARBA00001966"/>
    </source>
</evidence>
<keyword evidence="8" id="KW-1185">Reference proteome</keyword>
<dbReference type="OrthoDB" id="2990459at2"/>
<protein>
    <submittedName>
        <fullName evidence="7">Radical SAM family protein</fullName>
    </submittedName>
</protein>
<dbReference type="Gene3D" id="3.80.30.20">
    <property type="entry name" value="tm_1862 like domain"/>
    <property type="match status" value="1"/>
</dbReference>
<evidence type="ECO:0000313" key="8">
    <source>
        <dbReference type="Proteomes" id="UP000248132"/>
    </source>
</evidence>
<comment type="caution">
    <text evidence="7">The sequence shown here is derived from an EMBL/GenBank/DDBJ whole genome shotgun (WGS) entry which is preliminary data.</text>
</comment>
<dbReference type="AlphaFoldDB" id="A0A318XMM6"/>
<dbReference type="SUPFAM" id="SSF102114">
    <property type="entry name" value="Radical SAM enzymes"/>
    <property type="match status" value="1"/>
</dbReference>
<evidence type="ECO:0000256" key="2">
    <source>
        <dbReference type="ARBA" id="ARBA00022691"/>
    </source>
</evidence>
<dbReference type="GO" id="GO:0003824">
    <property type="term" value="F:catalytic activity"/>
    <property type="evidence" value="ECO:0007669"/>
    <property type="project" value="InterPro"/>
</dbReference>
<evidence type="ECO:0000256" key="5">
    <source>
        <dbReference type="ARBA" id="ARBA00023014"/>
    </source>
</evidence>
<dbReference type="PANTHER" id="PTHR43409:SF7">
    <property type="entry name" value="BLL1977 PROTEIN"/>
    <property type="match status" value="1"/>
</dbReference>
<feature type="domain" description="Radical SAM core" evidence="6">
    <location>
        <begin position="171"/>
        <end position="391"/>
    </location>
</feature>
<name>A0A318XMM6_9FIRM</name>
<proteinExistence type="predicted"/>
<dbReference type="Pfam" id="PF04055">
    <property type="entry name" value="Radical_SAM"/>
    <property type="match status" value="1"/>
</dbReference>
<reference evidence="7 8" key="1">
    <citation type="submission" date="2018-06" db="EMBL/GenBank/DDBJ databases">
        <title>Genomic Encyclopedia of Type Strains, Phase I: the one thousand microbial genomes (KMG-I) project.</title>
        <authorList>
            <person name="Kyrpides N."/>
        </authorList>
    </citation>
    <scope>NUCLEOTIDE SEQUENCE [LARGE SCALE GENOMIC DNA]</scope>
    <source>
        <strain evidence="7 8">DSM 19573</strain>
    </source>
</reference>
<dbReference type="SFLD" id="SFLDS00029">
    <property type="entry name" value="Radical_SAM"/>
    <property type="match status" value="1"/>
</dbReference>
<keyword evidence="3" id="KW-0479">Metal-binding</keyword>